<sequence length="53" mass="6440">MPFYHAVEATKYLKETLGKHYHYDDTPIAKALYRNWRTCKFVEDEGEVVFYKH</sequence>
<dbReference type="EMBL" id="JASJQH010013160">
    <property type="protein sequence ID" value="KAK9659793.1"/>
    <property type="molecule type" value="Genomic_DNA"/>
</dbReference>
<evidence type="ECO:0000313" key="2">
    <source>
        <dbReference type="Proteomes" id="UP001479436"/>
    </source>
</evidence>
<reference evidence="1 2" key="1">
    <citation type="submission" date="2023-04" db="EMBL/GenBank/DDBJ databases">
        <title>Genome of Basidiobolus ranarum AG-B5.</title>
        <authorList>
            <person name="Stajich J.E."/>
            <person name="Carter-House D."/>
            <person name="Gryganskyi A."/>
        </authorList>
    </citation>
    <scope>NUCLEOTIDE SEQUENCE [LARGE SCALE GENOMIC DNA]</scope>
    <source>
        <strain evidence="1 2">AG-B5</strain>
    </source>
</reference>
<dbReference type="InterPro" id="IPR012171">
    <property type="entry name" value="Fatty_acid_desaturase"/>
</dbReference>
<gene>
    <name evidence="1" type="primary">MAW3</name>
    <name evidence="1" type="ORF">K7432_018500</name>
</gene>
<proteinExistence type="predicted"/>
<name>A0ABR2VIY0_9FUNG</name>
<keyword evidence="2" id="KW-1185">Reference proteome</keyword>
<accession>A0ABR2VIY0</accession>
<protein>
    <submittedName>
        <fullName evidence="1">Acyl-lipid omega-3 desaturase</fullName>
    </submittedName>
</protein>
<comment type="caution">
    <text evidence="1">The sequence shown here is derived from an EMBL/GenBank/DDBJ whole genome shotgun (WGS) entry which is preliminary data.</text>
</comment>
<dbReference type="Proteomes" id="UP001479436">
    <property type="component" value="Unassembled WGS sequence"/>
</dbReference>
<organism evidence="1 2">
    <name type="scientific">Basidiobolus ranarum</name>
    <dbReference type="NCBI Taxonomy" id="34480"/>
    <lineage>
        <taxon>Eukaryota</taxon>
        <taxon>Fungi</taxon>
        <taxon>Fungi incertae sedis</taxon>
        <taxon>Zoopagomycota</taxon>
        <taxon>Entomophthoromycotina</taxon>
        <taxon>Basidiobolomycetes</taxon>
        <taxon>Basidiobolales</taxon>
        <taxon>Basidiobolaceae</taxon>
        <taxon>Basidiobolus</taxon>
    </lineage>
</organism>
<dbReference type="PANTHER" id="PTHR32100">
    <property type="entry name" value="OMEGA-6 FATTY ACID DESATURASE, CHLOROPLASTIC"/>
    <property type="match status" value="1"/>
</dbReference>
<evidence type="ECO:0000313" key="1">
    <source>
        <dbReference type="EMBL" id="KAK9659793.1"/>
    </source>
</evidence>